<dbReference type="RefSeq" id="WP_147930700.1">
    <property type="nucleotide sequence ID" value="NZ_VOXD01000014.1"/>
</dbReference>
<comment type="catalytic activity">
    <reaction evidence="10 11">
        <text>nicotinate beta-D-ribonucleotide + ATP + H(+) = deamido-NAD(+) + diphosphate</text>
        <dbReference type="Rhea" id="RHEA:22860"/>
        <dbReference type="ChEBI" id="CHEBI:15378"/>
        <dbReference type="ChEBI" id="CHEBI:30616"/>
        <dbReference type="ChEBI" id="CHEBI:33019"/>
        <dbReference type="ChEBI" id="CHEBI:57502"/>
        <dbReference type="ChEBI" id="CHEBI:58437"/>
        <dbReference type="EC" id="2.7.7.18"/>
    </reaction>
</comment>
<keyword evidence="8 11" id="KW-0067">ATP-binding</keyword>
<protein>
    <recommendedName>
        <fullName evidence="11">Probable nicotinate-nucleotide adenylyltransferase</fullName>
        <ecNumber evidence="11">2.7.7.18</ecNumber>
    </recommendedName>
    <alternativeName>
        <fullName evidence="11">Deamido-NAD(+) diphosphorylase</fullName>
    </alternativeName>
    <alternativeName>
        <fullName evidence="11">Deamido-NAD(+) pyrophosphorylase</fullName>
    </alternativeName>
    <alternativeName>
        <fullName evidence="11">Nicotinate mononucleotide adenylyltransferase</fullName>
        <shortName evidence="11">NaMN adenylyltransferase</shortName>
    </alternativeName>
</protein>
<dbReference type="EC" id="2.7.7.18" evidence="11"/>
<dbReference type="Gene3D" id="3.40.50.620">
    <property type="entry name" value="HUPs"/>
    <property type="match status" value="1"/>
</dbReference>
<dbReference type="OrthoDB" id="5295945at2"/>
<comment type="pathway">
    <text evidence="2 11">Cofactor biosynthesis; NAD(+) biosynthesis; deamido-NAD(+) from nicotinate D-ribonucleotide: step 1/1.</text>
</comment>
<comment type="function">
    <text evidence="1 11">Catalyzes the reversible adenylation of nicotinate mononucleotide (NaMN) to nicotinic acid adenine dinucleotide (NaAD).</text>
</comment>
<dbReference type="AlphaFoldDB" id="A0A5C7FSG2"/>
<dbReference type="GO" id="GO:0005524">
    <property type="term" value="F:ATP binding"/>
    <property type="evidence" value="ECO:0007669"/>
    <property type="project" value="UniProtKB-KW"/>
</dbReference>
<dbReference type="PANTHER" id="PTHR39321">
    <property type="entry name" value="NICOTINATE-NUCLEOTIDE ADENYLYLTRANSFERASE-RELATED"/>
    <property type="match status" value="1"/>
</dbReference>
<dbReference type="UniPathway" id="UPA00253">
    <property type="reaction ID" value="UER00332"/>
</dbReference>
<reference evidence="13 14" key="1">
    <citation type="submission" date="2019-08" db="EMBL/GenBank/DDBJ databases">
        <title>Lewinella sp. strain SSH13 Genome sequencing and assembly.</title>
        <authorList>
            <person name="Kim I."/>
        </authorList>
    </citation>
    <scope>NUCLEOTIDE SEQUENCE [LARGE SCALE GENOMIC DNA]</scope>
    <source>
        <strain evidence="13 14">SSH13</strain>
    </source>
</reference>
<keyword evidence="4 11" id="KW-0662">Pyridine nucleotide biosynthesis</keyword>
<gene>
    <name evidence="11" type="primary">nadD</name>
    <name evidence="13" type="ORF">FUA23_10510</name>
</gene>
<evidence type="ECO:0000256" key="9">
    <source>
        <dbReference type="ARBA" id="ARBA00023027"/>
    </source>
</evidence>
<evidence type="ECO:0000313" key="14">
    <source>
        <dbReference type="Proteomes" id="UP000321907"/>
    </source>
</evidence>
<accession>A0A5C7FSG2</accession>
<comment type="caution">
    <text evidence="13">The sequence shown here is derived from an EMBL/GenBank/DDBJ whole genome shotgun (WGS) entry which is preliminary data.</text>
</comment>
<evidence type="ECO:0000256" key="5">
    <source>
        <dbReference type="ARBA" id="ARBA00022679"/>
    </source>
</evidence>
<name>A0A5C7FSG2_9BACT</name>
<dbReference type="InterPro" id="IPR005248">
    <property type="entry name" value="NadD/NMNAT"/>
</dbReference>
<dbReference type="InterPro" id="IPR004821">
    <property type="entry name" value="Cyt_trans-like"/>
</dbReference>
<evidence type="ECO:0000256" key="8">
    <source>
        <dbReference type="ARBA" id="ARBA00022840"/>
    </source>
</evidence>
<comment type="similarity">
    <text evidence="3 11">Belongs to the NadD family.</text>
</comment>
<organism evidence="13 14">
    <name type="scientific">Neolewinella aurantiaca</name>
    <dbReference type="NCBI Taxonomy" id="2602767"/>
    <lineage>
        <taxon>Bacteria</taxon>
        <taxon>Pseudomonadati</taxon>
        <taxon>Bacteroidota</taxon>
        <taxon>Saprospiria</taxon>
        <taxon>Saprospirales</taxon>
        <taxon>Lewinellaceae</taxon>
        <taxon>Neolewinella</taxon>
    </lineage>
</organism>
<evidence type="ECO:0000256" key="1">
    <source>
        <dbReference type="ARBA" id="ARBA00002324"/>
    </source>
</evidence>
<dbReference type="SUPFAM" id="SSF52374">
    <property type="entry name" value="Nucleotidylyl transferase"/>
    <property type="match status" value="1"/>
</dbReference>
<dbReference type="InterPro" id="IPR014729">
    <property type="entry name" value="Rossmann-like_a/b/a_fold"/>
</dbReference>
<keyword evidence="5 11" id="KW-0808">Transferase</keyword>
<proteinExistence type="inferred from homology"/>
<keyword evidence="9 11" id="KW-0520">NAD</keyword>
<dbReference type="GO" id="GO:0004515">
    <property type="term" value="F:nicotinate-nucleotide adenylyltransferase activity"/>
    <property type="evidence" value="ECO:0007669"/>
    <property type="project" value="UniProtKB-UniRule"/>
</dbReference>
<dbReference type="Proteomes" id="UP000321907">
    <property type="component" value="Unassembled WGS sequence"/>
</dbReference>
<dbReference type="PANTHER" id="PTHR39321:SF3">
    <property type="entry name" value="PHOSPHOPANTETHEINE ADENYLYLTRANSFERASE"/>
    <property type="match status" value="1"/>
</dbReference>
<dbReference type="HAMAP" id="MF_00244">
    <property type="entry name" value="NaMN_adenylyltr"/>
    <property type="match status" value="1"/>
</dbReference>
<keyword evidence="14" id="KW-1185">Reference proteome</keyword>
<feature type="domain" description="Cytidyltransferase-like" evidence="12">
    <location>
        <begin position="6"/>
        <end position="164"/>
    </location>
</feature>
<sequence>MRKTGLFFGSFNPVHVGHMIIANYMLTRTDLDEVWLVVSPQNPFKKAGSLARDHDRLNLVELAIGDTPGLRGSNIEFDMPKPSYTIDTLAVLRDKYPDRAFSLIMGGDNLPTLPKWKNSDILLRDYDIHVYNRPGYDTGELASHPRVTLHDAPLMHLSATYIRASIRDGLSIRYLVPDAVARELEISGMYK</sequence>
<keyword evidence="6 11" id="KW-0548">Nucleotidyltransferase</keyword>
<evidence type="ECO:0000256" key="4">
    <source>
        <dbReference type="ARBA" id="ARBA00022642"/>
    </source>
</evidence>
<dbReference type="EMBL" id="VOXD01000014">
    <property type="protein sequence ID" value="TXF89390.1"/>
    <property type="molecule type" value="Genomic_DNA"/>
</dbReference>
<dbReference type="Pfam" id="PF01467">
    <property type="entry name" value="CTP_transf_like"/>
    <property type="match status" value="1"/>
</dbReference>
<evidence type="ECO:0000256" key="2">
    <source>
        <dbReference type="ARBA" id="ARBA00005019"/>
    </source>
</evidence>
<dbReference type="CDD" id="cd02165">
    <property type="entry name" value="NMNAT"/>
    <property type="match status" value="1"/>
</dbReference>
<evidence type="ECO:0000256" key="6">
    <source>
        <dbReference type="ARBA" id="ARBA00022695"/>
    </source>
</evidence>
<evidence type="ECO:0000256" key="11">
    <source>
        <dbReference type="HAMAP-Rule" id="MF_00244"/>
    </source>
</evidence>
<dbReference type="NCBIfam" id="TIGR00482">
    <property type="entry name" value="nicotinate (nicotinamide) nucleotide adenylyltransferase"/>
    <property type="match status" value="1"/>
</dbReference>
<evidence type="ECO:0000256" key="3">
    <source>
        <dbReference type="ARBA" id="ARBA00009014"/>
    </source>
</evidence>
<evidence type="ECO:0000256" key="7">
    <source>
        <dbReference type="ARBA" id="ARBA00022741"/>
    </source>
</evidence>
<keyword evidence="7 11" id="KW-0547">Nucleotide-binding</keyword>
<dbReference type="GO" id="GO:0009435">
    <property type="term" value="P:NAD+ biosynthetic process"/>
    <property type="evidence" value="ECO:0007669"/>
    <property type="project" value="UniProtKB-UniRule"/>
</dbReference>
<evidence type="ECO:0000256" key="10">
    <source>
        <dbReference type="ARBA" id="ARBA00048721"/>
    </source>
</evidence>
<evidence type="ECO:0000313" key="13">
    <source>
        <dbReference type="EMBL" id="TXF89390.1"/>
    </source>
</evidence>
<evidence type="ECO:0000259" key="12">
    <source>
        <dbReference type="Pfam" id="PF01467"/>
    </source>
</evidence>